<dbReference type="CDD" id="cd03801">
    <property type="entry name" value="GT4_PimA-like"/>
    <property type="match status" value="1"/>
</dbReference>
<evidence type="ECO:0000259" key="1">
    <source>
        <dbReference type="Pfam" id="PF00534"/>
    </source>
</evidence>
<feature type="domain" description="Glycosyltransferase subfamily 4-like N-terminal" evidence="2">
    <location>
        <begin position="49"/>
        <end position="227"/>
    </location>
</feature>
<dbReference type="PANTHER" id="PTHR12526">
    <property type="entry name" value="GLYCOSYLTRANSFERASE"/>
    <property type="match status" value="1"/>
</dbReference>
<dbReference type="InterPro" id="IPR001296">
    <property type="entry name" value="Glyco_trans_1"/>
</dbReference>
<reference evidence="3 4" key="1">
    <citation type="submission" date="2024-08" db="EMBL/GenBank/DDBJ databases">
        <title>Two novel Cytobacillus novel species.</title>
        <authorList>
            <person name="Liu G."/>
        </authorList>
    </citation>
    <scope>NUCLEOTIDE SEQUENCE [LARGE SCALE GENOMIC DNA]</scope>
    <source>
        <strain evidence="3 4">FJAT-54145</strain>
    </source>
</reference>
<protein>
    <submittedName>
        <fullName evidence="3">Glycosyltransferase family 4 protein</fullName>
        <ecNumber evidence="3">2.4.-.-</ecNumber>
    </submittedName>
</protein>
<keyword evidence="3" id="KW-0328">Glycosyltransferase</keyword>
<evidence type="ECO:0000259" key="2">
    <source>
        <dbReference type="Pfam" id="PF13439"/>
    </source>
</evidence>
<gene>
    <name evidence="3" type="ORF">ACFYKX_07955</name>
</gene>
<name>A0ABW6K8P1_9BACI</name>
<proteinExistence type="predicted"/>
<dbReference type="GO" id="GO:0016757">
    <property type="term" value="F:glycosyltransferase activity"/>
    <property type="evidence" value="ECO:0007669"/>
    <property type="project" value="UniProtKB-KW"/>
</dbReference>
<dbReference type="Proteomes" id="UP001601059">
    <property type="component" value="Unassembled WGS sequence"/>
</dbReference>
<dbReference type="Gene3D" id="3.40.50.2000">
    <property type="entry name" value="Glycogen Phosphorylase B"/>
    <property type="match status" value="2"/>
</dbReference>
<sequence length="415" mass="47742">MDQHYGIMNKDHHHLVETFQSFGKKKSITKKPTSKLKILYVTFFEYPHMGGLSHYITSVKEGFENREHEVVVLSPNQMSEKDLQHRIPEVANEVRAYMLKRYGEVNEKIIKNTSFLIVFEEFLRMQHLEKFDVIHAQDLFALFVLGKLNQEYQKTIFFTPHGFFTKSRLKFNKMKKGSLEEAYFTEVEKQGIRASDEIIIISDSFRNPLIDFGAKDENMTTVYTGINFQPEIKEKEDHKLIISSVSRLSPRKGHEYFFKALSQLEKEELSKVDVWIVGDGVMRGRLENLVEELGLENVIFFGKRTDVAKLLSKSSIFVLSTINDNFPLSVIEAMFAGQAIITSNCGGIPEMIQDGETGMICEPGDTDQIKDALKLLINNIELRNSLGIAAKTYAEKHLRQDVMISKLEKVYQSYL</sequence>
<dbReference type="InterPro" id="IPR028098">
    <property type="entry name" value="Glyco_trans_4-like_N"/>
</dbReference>
<comment type="caution">
    <text evidence="3">The sequence shown here is derived from an EMBL/GenBank/DDBJ whole genome shotgun (WGS) entry which is preliminary data.</text>
</comment>
<dbReference type="EC" id="2.4.-.-" evidence="3"/>
<dbReference type="Pfam" id="PF00534">
    <property type="entry name" value="Glycos_transf_1"/>
    <property type="match status" value="1"/>
</dbReference>
<dbReference type="EMBL" id="JBIACK010000002">
    <property type="protein sequence ID" value="MFE8700542.1"/>
    <property type="molecule type" value="Genomic_DNA"/>
</dbReference>
<dbReference type="PANTHER" id="PTHR12526:SF627">
    <property type="entry name" value="D-RHAMNOSYLTRANSFERASE WBPZ"/>
    <property type="match status" value="1"/>
</dbReference>
<keyword evidence="3" id="KW-0808">Transferase</keyword>
<accession>A0ABW6K8P1</accession>
<keyword evidence="4" id="KW-1185">Reference proteome</keyword>
<feature type="domain" description="Glycosyl transferase family 1" evidence="1">
    <location>
        <begin position="229"/>
        <end position="391"/>
    </location>
</feature>
<dbReference type="RefSeq" id="WP_389359845.1">
    <property type="nucleotide sequence ID" value="NZ_JBIACK010000002.1"/>
</dbReference>
<organism evidence="3 4">
    <name type="scientific">Cytobacillus spartinae</name>
    <dbReference type="NCBI Taxonomy" id="3299023"/>
    <lineage>
        <taxon>Bacteria</taxon>
        <taxon>Bacillati</taxon>
        <taxon>Bacillota</taxon>
        <taxon>Bacilli</taxon>
        <taxon>Bacillales</taxon>
        <taxon>Bacillaceae</taxon>
        <taxon>Cytobacillus</taxon>
    </lineage>
</organism>
<evidence type="ECO:0000313" key="3">
    <source>
        <dbReference type="EMBL" id="MFE8700542.1"/>
    </source>
</evidence>
<dbReference type="SUPFAM" id="SSF53756">
    <property type="entry name" value="UDP-Glycosyltransferase/glycogen phosphorylase"/>
    <property type="match status" value="1"/>
</dbReference>
<dbReference type="Pfam" id="PF13439">
    <property type="entry name" value="Glyco_transf_4"/>
    <property type="match status" value="1"/>
</dbReference>
<evidence type="ECO:0000313" key="4">
    <source>
        <dbReference type="Proteomes" id="UP001601059"/>
    </source>
</evidence>